<dbReference type="Gene3D" id="3.75.10.10">
    <property type="entry name" value="L-arginine/glycine Amidinotransferase, Chain A"/>
    <property type="match status" value="1"/>
</dbReference>
<dbReference type="RefSeq" id="WP_136416153.1">
    <property type="nucleotide sequence ID" value="NZ_CBFGAE010000021.1"/>
</dbReference>
<dbReference type="EMBL" id="CP039396">
    <property type="protein sequence ID" value="QCD42925.1"/>
    <property type="molecule type" value="Genomic_DNA"/>
</dbReference>
<proteinExistence type="predicted"/>
<dbReference type="GO" id="GO:0047632">
    <property type="term" value="F:agmatine deiminase activity"/>
    <property type="evidence" value="ECO:0007669"/>
    <property type="project" value="TreeGrafter"/>
</dbReference>
<gene>
    <name evidence="2" type="ORF">E7747_11895</name>
</gene>
<evidence type="ECO:0000313" key="3">
    <source>
        <dbReference type="Proteomes" id="UP000297149"/>
    </source>
</evidence>
<sequence>MNDNTPVSSLRRFPAEWERHDCVLLAWPHEDTDWNYILDDARRCIGEIVRVISQEECVILVGPADLCLPSIREQGFDSRRVRFVDMETNDTWARDFGALTVEVDGSLCLLDFKFNGWGLKFAADRDNLITSKLDGLGMFACDVENRLNFVLEGGSVESDGDGTLLTTAECLLSPNRNGEWGREEISDYLSRAFGFTHQLFLHHGALLGDDTDSHIDTLARLAPSDTILYCGAGEPDNPNHDELVKMQEELTTLRTPGGMPYNLIELPLPDTIEMDGEILPATYANFLITPTRILLPVYGQAQKDFLASQVVKVAFPDHEVVPIDCVPLIRQHGSLHCVTMQFPAGTVAGIENNEWTDTTTLD</sequence>
<accession>A0A4P7W645</accession>
<dbReference type="Proteomes" id="UP000297149">
    <property type="component" value="Chromosome"/>
</dbReference>
<dbReference type="SUPFAM" id="SSF55909">
    <property type="entry name" value="Pentein"/>
    <property type="match status" value="1"/>
</dbReference>
<dbReference type="InterPro" id="IPR007466">
    <property type="entry name" value="Peptidyl-Arg-deiminase_porph"/>
</dbReference>
<organism evidence="2 3">
    <name type="scientific">Duncaniella dubosii</name>
    <dbReference type="NCBI Taxonomy" id="2518971"/>
    <lineage>
        <taxon>Bacteria</taxon>
        <taxon>Pseudomonadati</taxon>
        <taxon>Bacteroidota</taxon>
        <taxon>Bacteroidia</taxon>
        <taxon>Bacteroidales</taxon>
        <taxon>Muribaculaceae</taxon>
        <taxon>Duncaniella</taxon>
    </lineage>
</organism>
<keyword evidence="1" id="KW-0378">Hydrolase</keyword>
<dbReference type="KEGG" id="ddb:E7747_11895"/>
<dbReference type="GO" id="GO:0009446">
    <property type="term" value="P:putrescine biosynthetic process"/>
    <property type="evidence" value="ECO:0007669"/>
    <property type="project" value="InterPro"/>
</dbReference>
<evidence type="ECO:0000256" key="1">
    <source>
        <dbReference type="ARBA" id="ARBA00022801"/>
    </source>
</evidence>
<keyword evidence="3" id="KW-1185">Reference proteome</keyword>
<dbReference type="Pfam" id="PF04371">
    <property type="entry name" value="PAD_porph"/>
    <property type="match status" value="1"/>
</dbReference>
<dbReference type="GO" id="GO:0004668">
    <property type="term" value="F:protein-arginine deiminase activity"/>
    <property type="evidence" value="ECO:0007669"/>
    <property type="project" value="InterPro"/>
</dbReference>
<reference evidence="3" key="1">
    <citation type="submission" date="2019-02" db="EMBL/GenBank/DDBJ databases">
        <title>Isolation and identification of novel species under the genus Muribaculum.</title>
        <authorList>
            <person name="Miyake S."/>
            <person name="Ding Y."/>
            <person name="Low A."/>
            <person name="Soh M."/>
            <person name="Seedorf H."/>
        </authorList>
    </citation>
    <scope>NUCLEOTIDE SEQUENCE [LARGE SCALE GENOMIC DNA]</scope>
    <source>
        <strain evidence="3">H5</strain>
    </source>
</reference>
<dbReference type="PANTHER" id="PTHR31377:SF0">
    <property type="entry name" value="AGMATINE DEIMINASE-RELATED"/>
    <property type="match status" value="1"/>
</dbReference>
<evidence type="ECO:0000313" key="2">
    <source>
        <dbReference type="EMBL" id="QCD42925.1"/>
    </source>
</evidence>
<dbReference type="PANTHER" id="PTHR31377">
    <property type="entry name" value="AGMATINE DEIMINASE-RELATED"/>
    <property type="match status" value="1"/>
</dbReference>
<name>A0A4P7W645_9BACT</name>
<dbReference type="AlphaFoldDB" id="A0A4P7W645"/>
<protein>
    <submittedName>
        <fullName evidence="2">Agmatine deiminase family protein</fullName>
    </submittedName>
</protein>